<accession>A0ABU1ITR9</accession>
<protein>
    <submittedName>
        <fullName evidence="1">Flagellar operon protein (TIGR03826 family)</fullName>
    </submittedName>
</protein>
<reference evidence="1 2" key="1">
    <citation type="submission" date="2023-07" db="EMBL/GenBank/DDBJ databases">
        <title>Genomic Encyclopedia of Type Strains, Phase IV (KMG-IV): sequencing the most valuable type-strain genomes for metagenomic binning, comparative biology and taxonomic classification.</title>
        <authorList>
            <person name="Goeker M."/>
        </authorList>
    </citation>
    <scope>NUCLEOTIDE SEQUENCE [LARGE SCALE GENOMIC DNA]</scope>
    <source>
        <strain evidence="1 2">DSM 22170</strain>
    </source>
</reference>
<dbReference type="RefSeq" id="WP_188774138.1">
    <property type="nucleotide sequence ID" value="NZ_BMMB01000002.1"/>
</dbReference>
<keyword evidence="1" id="KW-0282">Flagellum</keyword>
<dbReference type="Proteomes" id="UP001185028">
    <property type="component" value="Unassembled WGS sequence"/>
</dbReference>
<organism evidence="1 2">
    <name type="scientific">Paenibacillus hunanensis</name>
    <dbReference type="NCBI Taxonomy" id="539262"/>
    <lineage>
        <taxon>Bacteria</taxon>
        <taxon>Bacillati</taxon>
        <taxon>Bacillota</taxon>
        <taxon>Bacilli</taxon>
        <taxon>Bacillales</taxon>
        <taxon>Paenibacillaceae</taxon>
        <taxon>Paenibacillus</taxon>
    </lineage>
</organism>
<evidence type="ECO:0000313" key="2">
    <source>
        <dbReference type="Proteomes" id="UP001185028"/>
    </source>
</evidence>
<keyword evidence="1" id="KW-0969">Cilium</keyword>
<name>A0ABU1ITR9_9BACL</name>
<dbReference type="EMBL" id="JAVDQH010000002">
    <property type="protein sequence ID" value="MDR6242623.1"/>
    <property type="molecule type" value="Genomic_DNA"/>
</dbReference>
<keyword evidence="1" id="KW-0966">Cell projection</keyword>
<evidence type="ECO:0000313" key="1">
    <source>
        <dbReference type="EMBL" id="MDR6242623.1"/>
    </source>
</evidence>
<gene>
    <name evidence="1" type="ORF">JOC58_000507</name>
</gene>
<keyword evidence="2" id="KW-1185">Reference proteome</keyword>
<dbReference type="NCBIfam" id="TIGR03826">
    <property type="entry name" value="YvyF"/>
    <property type="match status" value="1"/>
</dbReference>
<dbReference type="InterPro" id="IPR022258">
    <property type="entry name" value="Flagellar_operon_YvyF"/>
</dbReference>
<comment type="caution">
    <text evidence="1">The sequence shown here is derived from an EMBL/GenBank/DDBJ whole genome shotgun (WGS) entry which is preliminary data.</text>
</comment>
<sequence>MNLGNCPQCGKLYVLNLKGMCSDCIKDIERQYEDCNHYLKENRGTTITELSEVTGVSIKQITTFIREGRISIANAPNMGYACEVCGTLIREGNMCDSCRSRLTKDIRNAYNDGDAGKSNQAEKTQGAYRIVDKFRDN</sequence>
<proteinExistence type="predicted"/>